<feature type="region of interest" description="Disordered" evidence="1">
    <location>
        <begin position="119"/>
        <end position="177"/>
    </location>
</feature>
<comment type="caution">
    <text evidence="2">The sequence shown here is derived from an EMBL/GenBank/DDBJ whole genome shotgun (WGS) entry which is preliminary data.</text>
</comment>
<reference evidence="2 3" key="1">
    <citation type="journal article" date="2020" name="Nature">
        <title>Six reference-quality genomes reveal evolution of bat adaptations.</title>
        <authorList>
            <person name="Jebb D."/>
            <person name="Huang Z."/>
            <person name="Pippel M."/>
            <person name="Hughes G.M."/>
            <person name="Lavrichenko K."/>
            <person name="Devanna P."/>
            <person name="Winkler S."/>
            <person name="Jermiin L.S."/>
            <person name="Skirmuntt E.C."/>
            <person name="Katzourakis A."/>
            <person name="Burkitt-Gray L."/>
            <person name="Ray D.A."/>
            <person name="Sullivan K.A.M."/>
            <person name="Roscito J.G."/>
            <person name="Kirilenko B.M."/>
            <person name="Davalos L.M."/>
            <person name="Corthals A.P."/>
            <person name="Power M.L."/>
            <person name="Jones G."/>
            <person name="Ransome R.D."/>
            <person name="Dechmann D.K.N."/>
            <person name="Locatelli A.G."/>
            <person name="Puechmaille S.J."/>
            <person name="Fedrigo O."/>
            <person name="Jarvis E.D."/>
            <person name="Hiller M."/>
            <person name="Vernes S.C."/>
            <person name="Myers E.W."/>
            <person name="Teeling E.C."/>
        </authorList>
    </citation>
    <scope>NUCLEOTIDE SEQUENCE [LARGE SCALE GENOMIC DNA]</scope>
    <source>
        <strain evidence="2">MMyoMyo1</strain>
        <tissue evidence="2">Flight muscle</tissue>
    </source>
</reference>
<evidence type="ECO:0000313" key="2">
    <source>
        <dbReference type="EMBL" id="KAF6360096.1"/>
    </source>
</evidence>
<protein>
    <submittedName>
        <fullName evidence="2">Uncharacterized protein</fullName>
    </submittedName>
</protein>
<organism evidence="2 3">
    <name type="scientific">Myotis myotis</name>
    <name type="common">Greater mouse-eared bat</name>
    <name type="synonym">Vespertilio myotis</name>
    <dbReference type="NCBI Taxonomy" id="51298"/>
    <lineage>
        <taxon>Eukaryota</taxon>
        <taxon>Metazoa</taxon>
        <taxon>Chordata</taxon>
        <taxon>Craniata</taxon>
        <taxon>Vertebrata</taxon>
        <taxon>Euteleostomi</taxon>
        <taxon>Mammalia</taxon>
        <taxon>Eutheria</taxon>
        <taxon>Laurasiatheria</taxon>
        <taxon>Chiroptera</taxon>
        <taxon>Yangochiroptera</taxon>
        <taxon>Vespertilionidae</taxon>
        <taxon>Myotis</taxon>
    </lineage>
</organism>
<evidence type="ECO:0000256" key="1">
    <source>
        <dbReference type="SAM" id="MobiDB-lite"/>
    </source>
</evidence>
<keyword evidence="3" id="KW-1185">Reference proteome</keyword>
<dbReference type="AlphaFoldDB" id="A0A7J7YEP1"/>
<dbReference type="Proteomes" id="UP000527355">
    <property type="component" value="Unassembled WGS sequence"/>
</dbReference>
<name>A0A7J7YEP1_MYOMY</name>
<evidence type="ECO:0000313" key="3">
    <source>
        <dbReference type="Proteomes" id="UP000527355"/>
    </source>
</evidence>
<accession>A0A7J7YEP1</accession>
<sequence>MFARQGGMCTPEASGFPDPQTLMVQPGGRQSGPPRWLSLQSCTFWARGRILRSHSWALMACRRYFSSACKLCLAHSQLSPPPCGEYRPPSAGLPPLSRGSLHCSPAQSDWGWAEARHPALPNPGRSAPVQAAAPPGRVTDPGPGTVDSLKHCPPPGRVTDLGPRPRTASSTAPHPAGSETWVLDHGQPCPLPPAFSMQISRHLVASGWGSLLGCLASLDEGMMAVCSWSHPLRGGGPHWGAWPVWVRG</sequence>
<gene>
    <name evidence="2" type="ORF">mMyoMyo1_011054</name>
</gene>
<proteinExistence type="predicted"/>
<dbReference type="EMBL" id="JABWUV010000004">
    <property type="protein sequence ID" value="KAF6360096.1"/>
    <property type="molecule type" value="Genomic_DNA"/>
</dbReference>